<sequence length="117" mass="13189">MDHQCRFPTYYGIQSASIKSSYSGKLSKLRSIELLSCHLCRLPACFGNLVNHLAFANARDLGVDALCRATSLLNTRFAHAPLQRLLQSGITGKSVERHSCMLHGNLQQWRYSFCWNS</sequence>
<evidence type="ECO:0000313" key="1">
    <source>
        <dbReference type="EMBL" id="GFQ68385.1"/>
    </source>
</evidence>
<reference evidence="1" key="1">
    <citation type="submission" date="2020-07" db="EMBL/GenBank/DDBJ databases">
        <title>Multicomponent nature underlies the extraordinary mechanical properties of spider dragline silk.</title>
        <authorList>
            <person name="Kono N."/>
            <person name="Nakamura H."/>
            <person name="Mori M."/>
            <person name="Yoshida Y."/>
            <person name="Ohtoshi R."/>
            <person name="Malay A.D."/>
            <person name="Moran D.A.P."/>
            <person name="Tomita M."/>
            <person name="Numata K."/>
            <person name="Arakawa K."/>
        </authorList>
    </citation>
    <scope>NUCLEOTIDE SEQUENCE</scope>
</reference>
<organism evidence="1 2">
    <name type="scientific">Trichonephila clavata</name>
    <name type="common">Joro spider</name>
    <name type="synonym">Nephila clavata</name>
    <dbReference type="NCBI Taxonomy" id="2740835"/>
    <lineage>
        <taxon>Eukaryota</taxon>
        <taxon>Metazoa</taxon>
        <taxon>Ecdysozoa</taxon>
        <taxon>Arthropoda</taxon>
        <taxon>Chelicerata</taxon>
        <taxon>Arachnida</taxon>
        <taxon>Araneae</taxon>
        <taxon>Araneomorphae</taxon>
        <taxon>Entelegynae</taxon>
        <taxon>Araneoidea</taxon>
        <taxon>Nephilidae</taxon>
        <taxon>Trichonephila</taxon>
    </lineage>
</organism>
<accession>A0A8X6I010</accession>
<dbReference type="Proteomes" id="UP000887116">
    <property type="component" value="Unassembled WGS sequence"/>
</dbReference>
<comment type="caution">
    <text evidence="1">The sequence shown here is derived from an EMBL/GenBank/DDBJ whole genome shotgun (WGS) entry which is preliminary data.</text>
</comment>
<evidence type="ECO:0000313" key="2">
    <source>
        <dbReference type="Proteomes" id="UP000887116"/>
    </source>
</evidence>
<proteinExistence type="predicted"/>
<dbReference type="OrthoDB" id="10279734at2759"/>
<keyword evidence="2" id="KW-1185">Reference proteome</keyword>
<gene>
    <name evidence="1" type="ORF">TNCT_703731</name>
</gene>
<dbReference type="EMBL" id="BMAO01010618">
    <property type="protein sequence ID" value="GFQ68385.1"/>
    <property type="molecule type" value="Genomic_DNA"/>
</dbReference>
<dbReference type="AlphaFoldDB" id="A0A8X6I010"/>
<name>A0A8X6I010_TRICU</name>
<protein>
    <submittedName>
        <fullName evidence="1">Uncharacterized protein</fullName>
    </submittedName>
</protein>